<gene>
    <name evidence="3" type="ORF">DICVIV_12064</name>
</gene>
<protein>
    <recommendedName>
        <fullName evidence="2">Fibronectin type-III domain-containing protein</fullName>
    </recommendedName>
</protein>
<keyword evidence="1" id="KW-1133">Transmembrane helix</keyword>
<keyword evidence="4" id="KW-1185">Reference proteome</keyword>
<evidence type="ECO:0000259" key="2">
    <source>
        <dbReference type="PROSITE" id="PS50853"/>
    </source>
</evidence>
<organism evidence="3 4">
    <name type="scientific">Dictyocaulus viviparus</name>
    <name type="common">Bovine lungworm</name>
    <dbReference type="NCBI Taxonomy" id="29172"/>
    <lineage>
        <taxon>Eukaryota</taxon>
        <taxon>Metazoa</taxon>
        <taxon>Ecdysozoa</taxon>
        <taxon>Nematoda</taxon>
        <taxon>Chromadorea</taxon>
        <taxon>Rhabditida</taxon>
        <taxon>Rhabditina</taxon>
        <taxon>Rhabditomorpha</taxon>
        <taxon>Strongyloidea</taxon>
        <taxon>Metastrongylidae</taxon>
        <taxon>Dictyocaulus</taxon>
    </lineage>
</organism>
<keyword evidence="1" id="KW-0472">Membrane</keyword>
<dbReference type="Proteomes" id="UP000053766">
    <property type="component" value="Unassembled WGS sequence"/>
</dbReference>
<evidence type="ECO:0000313" key="3">
    <source>
        <dbReference type="EMBL" id="KJH41951.1"/>
    </source>
</evidence>
<proteinExistence type="predicted"/>
<dbReference type="InterPro" id="IPR003961">
    <property type="entry name" value="FN3_dom"/>
</dbReference>
<dbReference type="EMBL" id="KN716733">
    <property type="protein sequence ID" value="KJH41951.1"/>
    <property type="molecule type" value="Genomic_DNA"/>
</dbReference>
<evidence type="ECO:0000313" key="4">
    <source>
        <dbReference type="Proteomes" id="UP000053766"/>
    </source>
</evidence>
<dbReference type="SUPFAM" id="SSF49265">
    <property type="entry name" value="Fibronectin type III"/>
    <property type="match status" value="2"/>
</dbReference>
<accession>A0A0D8XHY8</accession>
<dbReference type="STRING" id="29172.A0A0D8XHY8"/>
<dbReference type="AlphaFoldDB" id="A0A0D8XHY8"/>
<dbReference type="OrthoDB" id="5835629at2759"/>
<keyword evidence="1" id="KW-0812">Transmembrane</keyword>
<reference evidence="4" key="2">
    <citation type="journal article" date="2016" name="Sci. Rep.">
        <title>Dictyocaulus viviparus genome, variome and transcriptome elucidate lungworm biology and support future intervention.</title>
        <authorList>
            <person name="McNulty S.N."/>
            <person name="Strube C."/>
            <person name="Rosa B.A."/>
            <person name="Martin J.C."/>
            <person name="Tyagi R."/>
            <person name="Choi Y.J."/>
            <person name="Wang Q."/>
            <person name="Hallsworth Pepin K."/>
            <person name="Zhang X."/>
            <person name="Ozersky P."/>
            <person name="Wilson R.K."/>
            <person name="Sternberg P.W."/>
            <person name="Gasser R.B."/>
            <person name="Mitreva M."/>
        </authorList>
    </citation>
    <scope>NUCLEOTIDE SEQUENCE [LARGE SCALE GENOMIC DNA]</scope>
    <source>
        <strain evidence="4">HannoverDv2000</strain>
    </source>
</reference>
<sequence>MTSYISIGLPCPVSYCCKLSNPYILHCAHSFIPFVHVVRENFIVPPATSGVCEYRIADLQADIDYRVEVSAENAIGCGIAAAITGRTRPPPPDPPSHTGAGPWSSVFTFRTALSPPPAIKGPPTATPSGNGYYQLEWPSVIVKPNTKRCFYRLQVVDCSIDNAKWMTVYEGTVPSCTLRLSDYPSAVQARVICVRPEGSNEISSPPSPIVYMANLPMDSEAQSMQERKMDAVPVVRWWTVQFSLTTIMVILFIVISFTMAIFFDSMFNLYVPPNAAFRSSREWSTESPET</sequence>
<name>A0A0D8XHY8_DICVI</name>
<feature type="transmembrane region" description="Helical" evidence="1">
    <location>
        <begin position="237"/>
        <end position="263"/>
    </location>
</feature>
<dbReference type="PROSITE" id="PS50853">
    <property type="entry name" value="FN3"/>
    <property type="match status" value="1"/>
</dbReference>
<evidence type="ECO:0000256" key="1">
    <source>
        <dbReference type="SAM" id="Phobius"/>
    </source>
</evidence>
<feature type="domain" description="Fibronectin type-III" evidence="2">
    <location>
        <begin position="119"/>
        <end position="218"/>
    </location>
</feature>
<dbReference type="InterPro" id="IPR036116">
    <property type="entry name" value="FN3_sf"/>
</dbReference>
<reference evidence="3 4" key="1">
    <citation type="submission" date="2013-11" db="EMBL/GenBank/DDBJ databases">
        <title>Draft genome of the bovine lungworm Dictyocaulus viviparus.</title>
        <authorList>
            <person name="Mitreva M."/>
        </authorList>
    </citation>
    <scope>NUCLEOTIDE SEQUENCE [LARGE SCALE GENOMIC DNA]</scope>
    <source>
        <strain evidence="3 4">HannoverDv2000</strain>
    </source>
</reference>